<dbReference type="OrthoDB" id="9132424at2"/>
<organism evidence="1 2">
    <name type="scientific">Candidatus Glomeribacter gigasporarum BEG34</name>
    <dbReference type="NCBI Taxonomy" id="1070319"/>
    <lineage>
        <taxon>Bacteria</taxon>
        <taxon>Pseudomonadati</taxon>
        <taxon>Pseudomonadota</taxon>
        <taxon>Betaproteobacteria</taxon>
        <taxon>Burkholderiales</taxon>
        <taxon>Burkholderiaceae</taxon>
        <taxon>Candidatus Glomeribacter</taxon>
    </lineage>
</organism>
<dbReference type="eggNOG" id="COG5464">
    <property type="taxonomic scope" value="Bacteria"/>
</dbReference>
<evidence type="ECO:0000313" key="2">
    <source>
        <dbReference type="Proteomes" id="UP000054051"/>
    </source>
</evidence>
<name>G2JBE9_9BURK</name>
<sequence>MPTSPTNPPSHADEAWKDALDRYFPEFMQFFYADIAHKIDWQAGHEMLDKELLALTTESMVGKRLVDQLIKVRFKEGQDGFVLLHVEAVRRAKSHTGNEVISFQGILAPCSYVTGSQTLPRPRVSNKIGRMQGTKAGRGRAFPSSDCQGKRRRVNASELSSQFRNVRKSEIKADTLSPKGI</sequence>
<protein>
    <submittedName>
        <fullName evidence="1">Uncharacterized protein</fullName>
    </submittedName>
</protein>
<dbReference type="AlphaFoldDB" id="G2JBE9"/>
<dbReference type="RefSeq" id="WP_006683178.1">
    <property type="nucleotide sequence ID" value="NZ_CAFB01000061.1"/>
</dbReference>
<dbReference type="STRING" id="1070319.CAGGBEG34_420006"/>
<gene>
    <name evidence="1" type="ORF">CAGGBEG34_420006</name>
</gene>
<keyword evidence="2" id="KW-1185">Reference proteome</keyword>
<dbReference type="EMBL" id="CAFB01000061">
    <property type="protein sequence ID" value="CCD30103.1"/>
    <property type="molecule type" value="Genomic_DNA"/>
</dbReference>
<reference evidence="1 2" key="1">
    <citation type="submission" date="2011-08" db="EMBL/GenBank/DDBJ databases">
        <title>The genome of the obligate endobacterium of an arbuscular mycorrhizal fungus reveals an interphylum network of nutritional interactions.</title>
        <authorList>
            <person name="Ghignone S."/>
            <person name="Salvioli A."/>
            <person name="Anca I."/>
            <person name="Lumini E."/>
            <person name="Ortu G."/>
            <person name="Petiti L."/>
            <person name="Cruveiller S."/>
            <person name="Bianciotto V."/>
            <person name="Piffanelli P."/>
            <person name="Lanfranco L."/>
            <person name="Bonfante P."/>
        </authorList>
    </citation>
    <scope>NUCLEOTIDE SEQUENCE [LARGE SCALE GENOMIC DNA]</scope>
    <source>
        <strain evidence="1 2">BEG34</strain>
    </source>
</reference>
<dbReference type="Proteomes" id="UP000054051">
    <property type="component" value="Unassembled WGS sequence"/>
</dbReference>
<comment type="caution">
    <text evidence="1">The sequence shown here is derived from an EMBL/GenBank/DDBJ whole genome shotgun (WGS) entry which is preliminary data.</text>
</comment>
<evidence type="ECO:0000313" key="1">
    <source>
        <dbReference type="EMBL" id="CCD30103.1"/>
    </source>
</evidence>
<accession>G2JBE9</accession>
<proteinExistence type="predicted"/>